<sequence>MPQLDTIFILAVFLWTWSLLFFMVKKINTYVMMTGPKTPWNFKDKQSPTLPWT</sequence>
<reference evidence="2" key="1">
    <citation type="submission" date="2020-04" db="EMBL/GenBank/DDBJ databases">
        <title>DNAmark Project.</title>
        <authorList>
            <person name="Leerhoei F."/>
        </authorList>
    </citation>
    <scope>NUCLEOTIDE SEQUENCE</scope>
    <source>
        <strain evidence="2">DM1054</strain>
    </source>
</reference>
<protein>
    <submittedName>
        <fullName evidence="2">ATP synthase F0 subunit 8</fullName>
    </submittedName>
</protein>
<keyword evidence="1" id="KW-0812">Transmembrane</keyword>
<geneLocation type="mitochondrion" evidence="2"/>
<name>A0A7D5U4S7_NATNA</name>
<keyword evidence="1" id="KW-1133">Transmembrane helix</keyword>
<feature type="transmembrane region" description="Helical" evidence="1">
    <location>
        <begin position="6"/>
        <end position="24"/>
    </location>
</feature>
<proteinExistence type="predicted"/>
<organism evidence="2">
    <name type="scientific">Natrix natrix</name>
    <name type="common">European grass snake</name>
    <dbReference type="NCBI Taxonomy" id="100823"/>
    <lineage>
        <taxon>Eukaryota</taxon>
        <taxon>Metazoa</taxon>
        <taxon>Chordata</taxon>
        <taxon>Craniata</taxon>
        <taxon>Vertebrata</taxon>
        <taxon>Euteleostomi</taxon>
        <taxon>Lepidosauria</taxon>
        <taxon>Squamata</taxon>
        <taxon>Bifurcata</taxon>
        <taxon>Unidentata</taxon>
        <taxon>Episquamata</taxon>
        <taxon>Toxicofera</taxon>
        <taxon>Serpentes</taxon>
        <taxon>Colubroidea</taxon>
        <taxon>Colubridae</taxon>
        <taxon>Natricinae</taxon>
        <taxon>Natrix</taxon>
    </lineage>
</organism>
<keyword evidence="2" id="KW-0496">Mitochondrion</keyword>
<gene>
    <name evidence="2" type="primary">ATP8</name>
</gene>
<dbReference type="EMBL" id="MT410941">
    <property type="protein sequence ID" value="QLI49136.1"/>
    <property type="molecule type" value="Genomic_DNA"/>
</dbReference>
<dbReference type="AlphaFoldDB" id="A0A7D5U4S7"/>
<evidence type="ECO:0000313" key="2">
    <source>
        <dbReference type="EMBL" id="QLI49136.1"/>
    </source>
</evidence>
<accession>A0A7D5U4S7</accession>
<keyword evidence="1" id="KW-0472">Membrane</keyword>
<evidence type="ECO:0000256" key="1">
    <source>
        <dbReference type="SAM" id="Phobius"/>
    </source>
</evidence>